<evidence type="ECO:0000256" key="1">
    <source>
        <dbReference type="ARBA" id="ARBA00001946"/>
    </source>
</evidence>
<keyword evidence="6" id="KW-0067">ATP-binding</keyword>
<dbReference type="Gene3D" id="3.30.460.10">
    <property type="entry name" value="Beta Polymerase, domain 2"/>
    <property type="match status" value="1"/>
</dbReference>
<comment type="caution">
    <text evidence="9">The sequence shown here is derived from an EMBL/GenBank/DDBJ whole genome shotgun (WGS) entry which is preliminary data.</text>
</comment>
<dbReference type="InterPro" id="IPR052038">
    <property type="entry name" value="Type-VII_TA_antitoxin"/>
</dbReference>
<feature type="domain" description="Polymerase beta nucleotidyltransferase" evidence="8">
    <location>
        <begin position="9"/>
        <end position="98"/>
    </location>
</feature>
<evidence type="ECO:0000313" key="9">
    <source>
        <dbReference type="EMBL" id="MDN3722783.1"/>
    </source>
</evidence>
<keyword evidence="3" id="KW-0548">Nucleotidyltransferase</keyword>
<evidence type="ECO:0000256" key="4">
    <source>
        <dbReference type="ARBA" id="ARBA00022723"/>
    </source>
</evidence>
<dbReference type="InterPro" id="IPR043519">
    <property type="entry name" value="NT_sf"/>
</dbReference>
<keyword evidence="10" id="KW-1185">Reference proteome</keyword>
<dbReference type="Pfam" id="PF18765">
    <property type="entry name" value="Polbeta"/>
    <property type="match status" value="1"/>
</dbReference>
<evidence type="ECO:0000256" key="2">
    <source>
        <dbReference type="ARBA" id="ARBA00022679"/>
    </source>
</evidence>
<organism evidence="9 10">
    <name type="scientific">Aequorivita aurantiaca</name>
    <dbReference type="NCBI Taxonomy" id="3053356"/>
    <lineage>
        <taxon>Bacteria</taxon>
        <taxon>Pseudomonadati</taxon>
        <taxon>Bacteroidota</taxon>
        <taxon>Flavobacteriia</taxon>
        <taxon>Flavobacteriales</taxon>
        <taxon>Flavobacteriaceae</taxon>
        <taxon>Aequorivita</taxon>
    </lineage>
</organism>
<dbReference type="EMBL" id="JAUGQQ010000001">
    <property type="protein sequence ID" value="MDN3722783.1"/>
    <property type="molecule type" value="Genomic_DNA"/>
</dbReference>
<evidence type="ECO:0000313" key="10">
    <source>
        <dbReference type="Proteomes" id="UP001244787"/>
    </source>
</evidence>
<sequence>MKVIEKYREKIIGLCEKHKVVSLFVFGSVTKSSFNQNSDIDFLVDFSKIDLDNYADNYFDLKFSLETLLNRKVDLIERKALRNPYLKKEIESTKTLVYGY</sequence>
<dbReference type="InterPro" id="IPR041633">
    <property type="entry name" value="Polbeta"/>
</dbReference>
<dbReference type="Proteomes" id="UP001244787">
    <property type="component" value="Unassembled WGS sequence"/>
</dbReference>
<name>A0ABT8DHY6_9FLAO</name>
<dbReference type="SUPFAM" id="SSF81301">
    <property type="entry name" value="Nucleotidyltransferase"/>
    <property type="match status" value="1"/>
</dbReference>
<proteinExistence type="predicted"/>
<dbReference type="PANTHER" id="PTHR33571:SF12">
    <property type="entry name" value="BSL3053 PROTEIN"/>
    <property type="match status" value="1"/>
</dbReference>
<keyword evidence="7" id="KW-0460">Magnesium</keyword>
<accession>A0ABT8DHY6</accession>
<dbReference type="RefSeq" id="WP_290252870.1">
    <property type="nucleotide sequence ID" value="NZ_JAUGQQ010000001.1"/>
</dbReference>
<evidence type="ECO:0000256" key="6">
    <source>
        <dbReference type="ARBA" id="ARBA00022840"/>
    </source>
</evidence>
<gene>
    <name evidence="9" type="ORF">QRD02_00190</name>
</gene>
<keyword evidence="2" id="KW-0808">Transferase</keyword>
<evidence type="ECO:0000259" key="8">
    <source>
        <dbReference type="Pfam" id="PF18765"/>
    </source>
</evidence>
<evidence type="ECO:0000256" key="7">
    <source>
        <dbReference type="ARBA" id="ARBA00022842"/>
    </source>
</evidence>
<protein>
    <submittedName>
        <fullName evidence="9">Nucleotidyltransferase domain-containing protein</fullName>
    </submittedName>
</protein>
<keyword evidence="4" id="KW-0479">Metal-binding</keyword>
<evidence type="ECO:0000256" key="3">
    <source>
        <dbReference type="ARBA" id="ARBA00022695"/>
    </source>
</evidence>
<reference evidence="9 10" key="1">
    <citation type="submission" date="2023-06" db="EMBL/GenBank/DDBJ databases">
        <authorList>
            <person name="Ye Y.-Q."/>
            <person name="Du Z.-J."/>
        </authorList>
    </citation>
    <scope>NUCLEOTIDE SEQUENCE [LARGE SCALE GENOMIC DNA]</scope>
    <source>
        <strain evidence="9 10">SDUM287046</strain>
    </source>
</reference>
<dbReference type="CDD" id="cd05403">
    <property type="entry name" value="NT_KNTase_like"/>
    <property type="match status" value="1"/>
</dbReference>
<evidence type="ECO:0000256" key="5">
    <source>
        <dbReference type="ARBA" id="ARBA00022741"/>
    </source>
</evidence>
<comment type="cofactor">
    <cofactor evidence="1">
        <name>Mg(2+)</name>
        <dbReference type="ChEBI" id="CHEBI:18420"/>
    </cofactor>
</comment>
<keyword evidence="5" id="KW-0547">Nucleotide-binding</keyword>
<dbReference type="PANTHER" id="PTHR33571">
    <property type="entry name" value="SSL8005 PROTEIN"/>
    <property type="match status" value="1"/>
</dbReference>